<evidence type="ECO:0000313" key="1">
    <source>
        <dbReference type="EMBL" id="KAF4668049.1"/>
    </source>
</evidence>
<dbReference type="EMBL" id="JAAPAO010000198">
    <property type="protein sequence ID" value="KAF4668049.1"/>
    <property type="molecule type" value="Genomic_DNA"/>
</dbReference>
<comment type="caution">
    <text evidence="1">The sequence shown here is derived from an EMBL/GenBank/DDBJ whole genome shotgun (WGS) entry which is preliminary data.</text>
</comment>
<dbReference type="AlphaFoldDB" id="A0A7J6M954"/>
<dbReference type="Proteomes" id="UP000591131">
    <property type="component" value="Unassembled WGS sequence"/>
</dbReference>
<proteinExistence type="predicted"/>
<keyword evidence="2" id="KW-1185">Reference proteome</keyword>
<evidence type="ECO:0000313" key="2">
    <source>
        <dbReference type="Proteomes" id="UP000591131"/>
    </source>
</evidence>
<gene>
    <name evidence="1" type="primary">ZC2HC1A_1</name>
    <name evidence="1" type="ORF">FOL47_003201</name>
</gene>
<name>A0A7J6M954_PERCH</name>
<organism evidence="1 2">
    <name type="scientific">Perkinsus chesapeaki</name>
    <name type="common">Clam parasite</name>
    <name type="synonym">Perkinsus andrewsi</name>
    <dbReference type="NCBI Taxonomy" id="330153"/>
    <lineage>
        <taxon>Eukaryota</taxon>
        <taxon>Sar</taxon>
        <taxon>Alveolata</taxon>
        <taxon>Perkinsozoa</taxon>
        <taxon>Perkinsea</taxon>
        <taxon>Perkinsida</taxon>
        <taxon>Perkinsidae</taxon>
        <taxon>Perkinsus</taxon>
    </lineage>
</organism>
<dbReference type="OrthoDB" id="10524324at2759"/>
<reference evidence="1 2" key="1">
    <citation type="submission" date="2020-04" db="EMBL/GenBank/DDBJ databases">
        <title>Perkinsus chesapeaki whole genome sequence.</title>
        <authorList>
            <person name="Bogema D.R."/>
        </authorList>
    </citation>
    <scope>NUCLEOTIDE SEQUENCE [LARGE SCALE GENOMIC DNA]</scope>
    <source>
        <strain evidence="1">ATCC PRA-425</strain>
    </source>
</reference>
<sequence>MALPDAAVGSSTLESLLDEVLKLDQSMTAGELVSIRDTFTGGGSASPSEREKYEERLASIYEMLRLEKAYLARMRECCRAVQLPKPKSWVRVNEIIDSVEADVQWKEDQLLGEGSLESPVFSSNSMAIGNAL</sequence>
<protein>
    <submittedName>
        <fullName evidence="1">Zinc finger, C2HC-type containing</fullName>
    </submittedName>
</protein>
<accession>A0A7J6M954</accession>